<organism evidence="1 2">
    <name type="scientific">Candidatus Magasanikbacteria bacterium CG1_02_32_51</name>
    <dbReference type="NCBI Taxonomy" id="1805238"/>
    <lineage>
        <taxon>Bacteria</taxon>
        <taxon>Candidatus Magasanikiibacteriota</taxon>
    </lineage>
</organism>
<accession>A0A1J4U5R2</accession>
<evidence type="ECO:0000313" key="1">
    <source>
        <dbReference type="EMBL" id="OIO19948.1"/>
    </source>
</evidence>
<sequence length="67" mass="8052">MPPKKTIKKQKEMSPVRQQEIFVLLDRIEKMFDKITVALKTVDNDTRRVLKKDEIKNILENIHNIKY</sequence>
<proteinExistence type="predicted"/>
<protein>
    <submittedName>
        <fullName evidence="1">Uncharacterized protein</fullName>
    </submittedName>
</protein>
<dbReference type="STRING" id="1805238.AUJ23_01365"/>
<dbReference type="Proteomes" id="UP000181941">
    <property type="component" value="Unassembled WGS sequence"/>
</dbReference>
<name>A0A1J4U5R2_9BACT</name>
<reference evidence="1 2" key="1">
    <citation type="journal article" date="2016" name="Environ. Microbiol.">
        <title>Genomic resolution of a cold subsurface aquifer community provides metabolic insights for novel microbes adapted to high CO concentrations.</title>
        <authorList>
            <person name="Probst A.J."/>
            <person name="Castelle C.J."/>
            <person name="Singh A."/>
            <person name="Brown C.T."/>
            <person name="Anantharaman K."/>
            <person name="Sharon I."/>
            <person name="Hug L.A."/>
            <person name="Burstein D."/>
            <person name="Emerson J.B."/>
            <person name="Thomas B.C."/>
            <person name="Banfield J.F."/>
        </authorList>
    </citation>
    <scope>NUCLEOTIDE SEQUENCE [LARGE SCALE GENOMIC DNA]</scope>
    <source>
        <strain evidence="1">CG1_02_32_51</strain>
    </source>
</reference>
<evidence type="ECO:0000313" key="2">
    <source>
        <dbReference type="Proteomes" id="UP000181941"/>
    </source>
</evidence>
<dbReference type="AlphaFoldDB" id="A0A1J4U5R2"/>
<dbReference type="EMBL" id="MNVC01000014">
    <property type="protein sequence ID" value="OIO19948.1"/>
    <property type="molecule type" value="Genomic_DNA"/>
</dbReference>
<comment type="caution">
    <text evidence="1">The sequence shown here is derived from an EMBL/GenBank/DDBJ whole genome shotgun (WGS) entry which is preliminary data.</text>
</comment>
<gene>
    <name evidence="1" type="ORF">AUJ23_01365</name>
</gene>